<dbReference type="AlphaFoldDB" id="A0A8I2YLH1"/>
<dbReference type="Proteomes" id="UP000683000">
    <property type="component" value="Unassembled WGS sequence"/>
</dbReference>
<keyword evidence="2" id="KW-1185">Reference proteome</keyword>
<protein>
    <submittedName>
        <fullName evidence="1">Uncharacterized protein</fullName>
    </submittedName>
</protein>
<organism evidence="1 2">
    <name type="scientific">Boletus reticuloceps</name>
    <dbReference type="NCBI Taxonomy" id="495285"/>
    <lineage>
        <taxon>Eukaryota</taxon>
        <taxon>Fungi</taxon>
        <taxon>Dikarya</taxon>
        <taxon>Basidiomycota</taxon>
        <taxon>Agaricomycotina</taxon>
        <taxon>Agaricomycetes</taxon>
        <taxon>Agaricomycetidae</taxon>
        <taxon>Boletales</taxon>
        <taxon>Boletineae</taxon>
        <taxon>Boletaceae</taxon>
        <taxon>Boletoideae</taxon>
        <taxon>Boletus</taxon>
    </lineage>
</organism>
<reference evidence="1" key="1">
    <citation type="submission" date="2021-03" db="EMBL/GenBank/DDBJ databases">
        <title>Evolutionary innovations through gain and loss of genes in the ectomycorrhizal Boletales.</title>
        <authorList>
            <person name="Wu G."/>
            <person name="Miyauchi S."/>
            <person name="Morin E."/>
            <person name="Yang Z.-L."/>
            <person name="Xu J."/>
            <person name="Martin F.M."/>
        </authorList>
    </citation>
    <scope>NUCLEOTIDE SEQUENCE</scope>
    <source>
        <strain evidence="1">BR01</strain>
    </source>
</reference>
<accession>A0A8I2YLH1</accession>
<proteinExistence type="predicted"/>
<evidence type="ECO:0000313" key="1">
    <source>
        <dbReference type="EMBL" id="KAG6373393.1"/>
    </source>
</evidence>
<dbReference type="EMBL" id="JAGFBS010000022">
    <property type="protein sequence ID" value="KAG6373393.1"/>
    <property type="molecule type" value="Genomic_DNA"/>
</dbReference>
<name>A0A8I2YLH1_9AGAM</name>
<evidence type="ECO:0000313" key="2">
    <source>
        <dbReference type="Proteomes" id="UP000683000"/>
    </source>
</evidence>
<gene>
    <name evidence="1" type="ORF">JVT61DRAFT_6542</name>
</gene>
<comment type="caution">
    <text evidence="1">The sequence shown here is derived from an EMBL/GenBank/DDBJ whole genome shotgun (WGS) entry which is preliminary data.</text>
</comment>
<dbReference type="OrthoDB" id="2155261at2759"/>
<sequence length="98" mass="10772">MFKGILPSKRLPSTEFTMVTSLDDISNGKENVPDPLSVVPAKPQKMTVHKDRVKHGKSKSVKALQDFAVEVEPVVTNQAFDKLLASDTPTFFNDSNGK</sequence>